<evidence type="ECO:0000256" key="11">
    <source>
        <dbReference type="RuleBase" id="RU000489"/>
    </source>
</evidence>
<dbReference type="VEuPathDB" id="FungiDB:EYZ11_013580"/>
<dbReference type="EC" id="3.2.1.14" evidence="4"/>
<dbReference type="SMART" id="SM00636">
    <property type="entry name" value="Glyco_18"/>
    <property type="match status" value="1"/>
</dbReference>
<dbReference type="PROSITE" id="PS51910">
    <property type="entry name" value="GH18_2"/>
    <property type="match status" value="1"/>
</dbReference>
<dbReference type="SUPFAM" id="SSF51445">
    <property type="entry name" value="(Trans)glycosidases"/>
    <property type="match status" value="1"/>
</dbReference>
<dbReference type="Proteomes" id="UP000324241">
    <property type="component" value="Unassembled WGS sequence"/>
</dbReference>
<sequence length="352" mass="39565">MAATKRVVGYYADWTVYRNFTPTDLDAGLFTHINYAFADINPNGTVYLFDPWAATQMKFPGDLKSESGDNIYGCVKQLFLVKKKYRNLKLMLSIGGYSLSGNFTTPTSTRQGRKEFAASAVKLVQDLGFDGIDIDWEYPTENTQPDDMVQLLAETRSALDTYSKKHAQNKHFELTVASPAGPSRYAKMKLHEMDPYLDFWNLMAYDYSGSWDQIARHQANIYPSICDPNATQYDTDSAINGQTDAVPYKDLPVSGNNVYNLQQPVASYLYNITSGSLFSYDTPEIISMKARYIMQERLGGAMFWEASGDRKGPGSLVRNTVNGFGGISSLVQSENMLNYPASKYNNVKQQFR</sequence>
<comment type="caution">
    <text evidence="13">The sequence shown here is derived from an EMBL/GenBank/DDBJ whole genome shotgun (WGS) entry which is preliminary data.</text>
</comment>
<comment type="catalytic activity">
    <reaction evidence="1">
        <text>Random endo-hydrolysis of N-acetyl-beta-D-glucosaminide (1-&gt;4)-beta-linkages in chitin and chitodextrins.</text>
        <dbReference type="EC" id="3.2.1.14"/>
    </reaction>
</comment>
<dbReference type="GeneID" id="54334344"/>
<dbReference type="PANTHER" id="PTHR11177:SF317">
    <property type="entry name" value="CHITINASE 12-RELATED"/>
    <property type="match status" value="1"/>
</dbReference>
<keyword evidence="10" id="KW-0624">Polysaccharide degradation</keyword>
<reference evidence="13 14" key="1">
    <citation type="submission" date="2019-08" db="EMBL/GenBank/DDBJ databases">
        <title>The genome sequence of a newly discovered highly antifungal drug resistant Aspergillus species, Aspergillus tanneri NIH 1004.</title>
        <authorList>
            <person name="Mounaud S."/>
            <person name="Singh I."/>
            <person name="Joardar V."/>
            <person name="Pakala S."/>
            <person name="Pakala S."/>
            <person name="Venepally P."/>
            <person name="Chung J.K."/>
            <person name="Losada L."/>
            <person name="Nierman W.C."/>
        </authorList>
    </citation>
    <scope>NUCLEOTIDE SEQUENCE [LARGE SCALE GENOMIC DNA]</scope>
    <source>
        <strain evidence="13 14">NIH1004</strain>
    </source>
</reference>
<dbReference type="InterPro" id="IPR050314">
    <property type="entry name" value="Glycosyl_Hydrlase_18"/>
</dbReference>
<dbReference type="EMBL" id="QUQM01000009">
    <property type="protein sequence ID" value="KAA8641507.1"/>
    <property type="molecule type" value="Genomic_DNA"/>
</dbReference>
<evidence type="ECO:0000256" key="9">
    <source>
        <dbReference type="ARBA" id="ARBA00023295"/>
    </source>
</evidence>
<comment type="subcellular location">
    <subcellularLocation>
        <location evidence="2">Secreted</location>
    </subcellularLocation>
</comment>
<dbReference type="FunFam" id="3.20.20.80:FF:000075">
    <property type="entry name" value="Sporulation-specific chitinase"/>
    <property type="match status" value="1"/>
</dbReference>
<dbReference type="AlphaFoldDB" id="A0A5M9MEU4"/>
<keyword evidence="6 11" id="KW-0378">Hydrolase</keyword>
<dbReference type="GO" id="GO:0008061">
    <property type="term" value="F:chitin binding"/>
    <property type="evidence" value="ECO:0007669"/>
    <property type="project" value="InterPro"/>
</dbReference>
<dbReference type="PROSITE" id="PS01095">
    <property type="entry name" value="GH18_1"/>
    <property type="match status" value="1"/>
</dbReference>
<evidence type="ECO:0000259" key="12">
    <source>
        <dbReference type="PROSITE" id="PS51910"/>
    </source>
</evidence>
<feature type="domain" description="GH18" evidence="12">
    <location>
        <begin position="5"/>
        <end position="327"/>
    </location>
</feature>
<evidence type="ECO:0000313" key="13">
    <source>
        <dbReference type="EMBL" id="KAA8641507.1"/>
    </source>
</evidence>
<dbReference type="CDD" id="cd06548">
    <property type="entry name" value="GH18_chitinase"/>
    <property type="match status" value="1"/>
</dbReference>
<evidence type="ECO:0000256" key="5">
    <source>
        <dbReference type="ARBA" id="ARBA00022525"/>
    </source>
</evidence>
<evidence type="ECO:0000256" key="3">
    <source>
        <dbReference type="ARBA" id="ARBA00008682"/>
    </source>
</evidence>
<dbReference type="GO" id="GO:0005576">
    <property type="term" value="C:extracellular region"/>
    <property type="evidence" value="ECO:0007669"/>
    <property type="project" value="UniProtKB-SubCell"/>
</dbReference>
<evidence type="ECO:0000256" key="1">
    <source>
        <dbReference type="ARBA" id="ARBA00000822"/>
    </source>
</evidence>
<evidence type="ECO:0000256" key="7">
    <source>
        <dbReference type="ARBA" id="ARBA00023024"/>
    </source>
</evidence>
<dbReference type="RefSeq" id="XP_033420869.1">
    <property type="nucleotide sequence ID" value="XM_033576205.1"/>
</dbReference>
<keyword evidence="8" id="KW-0119">Carbohydrate metabolism</keyword>
<dbReference type="OrthoDB" id="76388at2759"/>
<keyword evidence="5" id="KW-0964">Secreted</keyword>
<dbReference type="GO" id="GO:0008843">
    <property type="term" value="F:endochitinase activity"/>
    <property type="evidence" value="ECO:0007669"/>
    <property type="project" value="UniProtKB-EC"/>
</dbReference>
<dbReference type="InterPro" id="IPR001579">
    <property type="entry name" value="Glyco_hydro_18_chit_AS"/>
</dbReference>
<organism evidence="13 14">
    <name type="scientific">Aspergillus tanneri</name>
    <dbReference type="NCBI Taxonomy" id="1220188"/>
    <lineage>
        <taxon>Eukaryota</taxon>
        <taxon>Fungi</taxon>
        <taxon>Dikarya</taxon>
        <taxon>Ascomycota</taxon>
        <taxon>Pezizomycotina</taxon>
        <taxon>Eurotiomycetes</taxon>
        <taxon>Eurotiomycetidae</taxon>
        <taxon>Eurotiales</taxon>
        <taxon>Aspergillaceae</taxon>
        <taxon>Aspergillus</taxon>
        <taxon>Aspergillus subgen. Circumdati</taxon>
    </lineage>
</organism>
<dbReference type="Pfam" id="PF00704">
    <property type="entry name" value="Glyco_hydro_18"/>
    <property type="match status" value="2"/>
</dbReference>
<dbReference type="PANTHER" id="PTHR11177">
    <property type="entry name" value="CHITINASE"/>
    <property type="match status" value="1"/>
</dbReference>
<evidence type="ECO:0000256" key="2">
    <source>
        <dbReference type="ARBA" id="ARBA00004613"/>
    </source>
</evidence>
<comment type="similarity">
    <text evidence="3">Belongs to the glycosyl hydrolase 18 family. Chitinase class V subfamily.</text>
</comment>
<dbReference type="Gene3D" id="3.20.20.80">
    <property type="entry name" value="Glycosidases"/>
    <property type="match status" value="1"/>
</dbReference>
<keyword evidence="7" id="KW-0146">Chitin degradation</keyword>
<evidence type="ECO:0000256" key="8">
    <source>
        <dbReference type="ARBA" id="ARBA00023277"/>
    </source>
</evidence>
<proteinExistence type="inferred from homology"/>
<dbReference type="InterPro" id="IPR001223">
    <property type="entry name" value="Glyco_hydro18_cat"/>
</dbReference>
<dbReference type="GO" id="GO:0006032">
    <property type="term" value="P:chitin catabolic process"/>
    <property type="evidence" value="ECO:0007669"/>
    <property type="project" value="UniProtKB-KW"/>
</dbReference>
<evidence type="ECO:0000256" key="4">
    <source>
        <dbReference type="ARBA" id="ARBA00012729"/>
    </source>
</evidence>
<dbReference type="VEuPathDB" id="FungiDB:EYZ11_012874"/>
<evidence type="ECO:0000256" key="6">
    <source>
        <dbReference type="ARBA" id="ARBA00022801"/>
    </source>
</evidence>
<dbReference type="InterPro" id="IPR011583">
    <property type="entry name" value="Chitinase_II/V-like_cat"/>
</dbReference>
<evidence type="ECO:0000313" key="14">
    <source>
        <dbReference type="Proteomes" id="UP000324241"/>
    </source>
</evidence>
<name>A0A5M9MEU4_9EURO</name>
<gene>
    <name evidence="13" type="ORF">ATNIH1004_011643</name>
</gene>
<protein>
    <recommendedName>
        <fullName evidence="4">chitinase</fullName>
        <ecNumber evidence="4">3.2.1.14</ecNumber>
    </recommendedName>
</protein>
<evidence type="ECO:0000256" key="10">
    <source>
        <dbReference type="ARBA" id="ARBA00023326"/>
    </source>
</evidence>
<dbReference type="InterPro" id="IPR017853">
    <property type="entry name" value="GH"/>
</dbReference>
<dbReference type="GO" id="GO:0000272">
    <property type="term" value="P:polysaccharide catabolic process"/>
    <property type="evidence" value="ECO:0007669"/>
    <property type="project" value="UniProtKB-KW"/>
</dbReference>
<accession>A0A5M9MEU4</accession>
<keyword evidence="9 11" id="KW-0326">Glycosidase</keyword>